<evidence type="ECO:0000313" key="12">
    <source>
        <dbReference type="Proteomes" id="UP000267606"/>
    </source>
</evidence>
<dbReference type="PANTHER" id="PTHR16228">
    <property type="entry name" value="DIVALENT CATION TRANSPORTER SOLUTE CARRIER FAMILY 41"/>
    <property type="match status" value="1"/>
</dbReference>
<dbReference type="WBParaSite" id="OFLC_0001236701-mRNA-1">
    <property type="protein sequence ID" value="OFLC_0001236701-mRNA-1"/>
    <property type="gene ID" value="OFLC_0001236701"/>
</dbReference>
<evidence type="ECO:0000256" key="8">
    <source>
        <dbReference type="ARBA" id="ARBA00023136"/>
    </source>
</evidence>
<dbReference type="Gene3D" id="1.10.357.20">
    <property type="entry name" value="SLC41 divalent cation transporters, integral membrane domain"/>
    <property type="match status" value="1"/>
</dbReference>
<keyword evidence="3" id="KW-0813">Transport</keyword>
<reference evidence="11 12" key="2">
    <citation type="submission" date="2018-11" db="EMBL/GenBank/DDBJ databases">
        <authorList>
            <consortium name="Pathogen Informatics"/>
        </authorList>
    </citation>
    <scope>NUCLEOTIDE SEQUENCE [LARGE SCALE GENOMIC DNA]</scope>
</reference>
<keyword evidence="4 9" id="KW-0812">Transmembrane</keyword>
<evidence type="ECO:0000259" key="10">
    <source>
        <dbReference type="Pfam" id="PF01769"/>
    </source>
</evidence>
<feature type="transmembrane region" description="Helical" evidence="9">
    <location>
        <begin position="63"/>
        <end position="85"/>
    </location>
</feature>
<dbReference type="EMBL" id="UZAJ01039831">
    <property type="protein sequence ID" value="VDP11169.1"/>
    <property type="molecule type" value="Genomic_DNA"/>
</dbReference>
<dbReference type="AlphaFoldDB" id="A0A183HY04"/>
<keyword evidence="7" id="KW-0406">Ion transport</keyword>
<comment type="similarity">
    <text evidence="2">Belongs to the SLC41A transporter family.</text>
</comment>
<dbReference type="InterPro" id="IPR036739">
    <property type="entry name" value="SLC41_membr_dom_sf"/>
</dbReference>
<proteinExistence type="inferred from homology"/>
<evidence type="ECO:0000313" key="11">
    <source>
        <dbReference type="EMBL" id="VDP11169.1"/>
    </source>
</evidence>
<dbReference type="SUPFAM" id="SSF161093">
    <property type="entry name" value="MgtE membrane domain-like"/>
    <property type="match status" value="1"/>
</dbReference>
<keyword evidence="8 9" id="KW-0472">Membrane</keyword>
<dbReference type="InterPro" id="IPR006667">
    <property type="entry name" value="SLC41_membr_dom"/>
</dbReference>
<evidence type="ECO:0000256" key="6">
    <source>
        <dbReference type="ARBA" id="ARBA00022989"/>
    </source>
</evidence>
<accession>A0A183HY04</accession>
<dbReference type="Proteomes" id="UP000267606">
    <property type="component" value="Unassembled WGS sequence"/>
</dbReference>
<evidence type="ECO:0000256" key="4">
    <source>
        <dbReference type="ARBA" id="ARBA00022692"/>
    </source>
</evidence>
<protein>
    <submittedName>
        <fullName evidence="13">MgtE domain-containing protein</fullName>
    </submittedName>
</protein>
<feature type="transmembrane region" description="Helical" evidence="9">
    <location>
        <begin position="105"/>
        <end position="127"/>
    </location>
</feature>
<feature type="transmembrane region" description="Helical" evidence="9">
    <location>
        <begin position="35"/>
        <end position="56"/>
    </location>
</feature>
<keyword evidence="6 9" id="KW-1133">Transmembrane helix</keyword>
<keyword evidence="12" id="KW-1185">Reference proteome</keyword>
<name>A0A183HY04_9BILA</name>
<evidence type="ECO:0000256" key="7">
    <source>
        <dbReference type="ARBA" id="ARBA00023065"/>
    </source>
</evidence>
<dbReference type="GO" id="GO:0005886">
    <property type="term" value="C:plasma membrane"/>
    <property type="evidence" value="ECO:0007669"/>
    <property type="project" value="TreeGrafter"/>
</dbReference>
<evidence type="ECO:0000256" key="5">
    <source>
        <dbReference type="ARBA" id="ARBA00022842"/>
    </source>
</evidence>
<comment type="subcellular location">
    <subcellularLocation>
        <location evidence="1">Membrane</location>
        <topology evidence="1">Multi-pass membrane protein</topology>
    </subcellularLocation>
</comment>
<dbReference type="GO" id="GO:0008324">
    <property type="term" value="F:monoatomic cation transmembrane transporter activity"/>
    <property type="evidence" value="ECO:0007669"/>
    <property type="project" value="InterPro"/>
</dbReference>
<dbReference type="InterPro" id="IPR045349">
    <property type="entry name" value="SLC41A1-3"/>
</dbReference>
<organism evidence="13">
    <name type="scientific">Onchocerca flexuosa</name>
    <dbReference type="NCBI Taxonomy" id="387005"/>
    <lineage>
        <taxon>Eukaryota</taxon>
        <taxon>Metazoa</taxon>
        <taxon>Ecdysozoa</taxon>
        <taxon>Nematoda</taxon>
        <taxon>Chromadorea</taxon>
        <taxon>Rhabditida</taxon>
        <taxon>Spirurina</taxon>
        <taxon>Spiruromorpha</taxon>
        <taxon>Filarioidea</taxon>
        <taxon>Onchocercidae</taxon>
        <taxon>Onchocerca</taxon>
    </lineage>
</organism>
<feature type="domain" description="SLC41A/MgtE integral membrane" evidence="10">
    <location>
        <begin position="23"/>
        <end position="122"/>
    </location>
</feature>
<gene>
    <name evidence="11" type="ORF">OFLC_LOCUS12366</name>
</gene>
<dbReference type="Pfam" id="PF01769">
    <property type="entry name" value="MgtE"/>
    <property type="match status" value="1"/>
</dbReference>
<keyword evidence="5" id="KW-0460">Magnesium</keyword>
<evidence type="ECO:0000256" key="9">
    <source>
        <dbReference type="SAM" id="Phobius"/>
    </source>
</evidence>
<evidence type="ECO:0000256" key="2">
    <source>
        <dbReference type="ARBA" id="ARBA00009749"/>
    </source>
</evidence>
<dbReference type="PANTHER" id="PTHR16228:SF7">
    <property type="entry name" value="SLC41A_MGTE INTEGRAL MEMBRANE DOMAIN-CONTAINING PROTEIN"/>
    <property type="match status" value="1"/>
</dbReference>
<evidence type="ECO:0000313" key="13">
    <source>
        <dbReference type="WBParaSite" id="OFLC_0001236701-mRNA-1"/>
    </source>
</evidence>
<reference evidence="13" key="1">
    <citation type="submission" date="2016-06" db="UniProtKB">
        <authorList>
            <consortium name="WormBaseParasite"/>
        </authorList>
    </citation>
    <scope>IDENTIFICATION</scope>
</reference>
<evidence type="ECO:0000256" key="1">
    <source>
        <dbReference type="ARBA" id="ARBA00004141"/>
    </source>
</evidence>
<evidence type="ECO:0000256" key="3">
    <source>
        <dbReference type="ARBA" id="ARBA00022448"/>
    </source>
</evidence>
<sequence>MAEPLFFFESAKGKNRRKSVQSVTALSFSDLDSKVAFLLLVTAIPYNFLFVIVIIFTAQNIDFSWILVGGYIVAAFVQGLLLFYLCQVTVYGLWWFRLDPDNNSVPVLTSFGDLFGIGLLYIVFLFLHRFAPSTVLYQQYQTMNVTRECGIDF</sequence>